<keyword evidence="2" id="KW-1185">Reference proteome</keyword>
<dbReference type="AlphaFoldDB" id="A0A133QLA0"/>
<organism evidence="1 2">
    <name type="scientific">Prevotella corporis</name>
    <dbReference type="NCBI Taxonomy" id="28128"/>
    <lineage>
        <taxon>Bacteria</taxon>
        <taxon>Pseudomonadati</taxon>
        <taxon>Bacteroidota</taxon>
        <taxon>Bacteroidia</taxon>
        <taxon>Bacteroidales</taxon>
        <taxon>Prevotellaceae</taxon>
        <taxon>Prevotella</taxon>
    </lineage>
</organism>
<proteinExistence type="predicted"/>
<name>A0A133QLA0_9BACT</name>
<comment type="caution">
    <text evidence="1">The sequence shown here is derived from an EMBL/GenBank/DDBJ whole genome shotgun (WGS) entry which is preliminary data.</text>
</comment>
<sequence>MVFKSKKCGKPFVGFAASLFYSIRTKLNSRLAKADLLECDMS</sequence>
<accession>A0A133QLA0</accession>
<dbReference type="EMBL" id="LRQG01000016">
    <property type="protein sequence ID" value="KXA43665.1"/>
    <property type="molecule type" value="Genomic_DNA"/>
</dbReference>
<dbReference type="STRING" id="28128.HMPREF3226_00413"/>
<dbReference type="PATRIC" id="fig|28128.5.peg.415"/>
<evidence type="ECO:0000313" key="1">
    <source>
        <dbReference type="EMBL" id="KXA43665.1"/>
    </source>
</evidence>
<reference evidence="2" key="1">
    <citation type="submission" date="2016-01" db="EMBL/GenBank/DDBJ databases">
        <authorList>
            <person name="Mitreva M."/>
            <person name="Pepin K.H."/>
            <person name="Mihindukulasuriya K.A."/>
            <person name="Fulton R."/>
            <person name="Fronick C."/>
            <person name="O'Laughlin M."/>
            <person name="Miner T."/>
            <person name="Herter B."/>
            <person name="Rosa B.A."/>
            <person name="Cordes M."/>
            <person name="Tomlinson C."/>
            <person name="Wollam A."/>
            <person name="Palsikar V.B."/>
            <person name="Mardis E.R."/>
            <person name="Wilson R.K."/>
        </authorList>
    </citation>
    <scope>NUCLEOTIDE SEQUENCE [LARGE SCALE GENOMIC DNA]</scope>
    <source>
        <strain evidence="2">MJR7716</strain>
    </source>
</reference>
<evidence type="ECO:0000313" key="2">
    <source>
        <dbReference type="Proteomes" id="UP000070533"/>
    </source>
</evidence>
<gene>
    <name evidence="1" type="ORF">HMPREF3226_00413</name>
</gene>
<protein>
    <submittedName>
        <fullName evidence="1">Uncharacterized protein</fullName>
    </submittedName>
</protein>
<dbReference type="Proteomes" id="UP000070533">
    <property type="component" value="Unassembled WGS sequence"/>
</dbReference>